<dbReference type="PROSITE" id="PS50125">
    <property type="entry name" value="GUANYLATE_CYCLASE_2"/>
    <property type="match status" value="1"/>
</dbReference>
<dbReference type="AlphaFoldDB" id="A0A559TIT1"/>
<name>A0A559TIT1_9HYPH</name>
<dbReference type="NCBIfam" id="NF047558">
    <property type="entry name" value="TPR_END_plus"/>
    <property type="match status" value="1"/>
</dbReference>
<feature type="repeat" description="TPR" evidence="1">
    <location>
        <begin position="452"/>
        <end position="485"/>
    </location>
</feature>
<dbReference type="InterPro" id="IPR011990">
    <property type="entry name" value="TPR-like_helical_dom_sf"/>
</dbReference>
<dbReference type="CDD" id="cd07302">
    <property type="entry name" value="CHD"/>
    <property type="match status" value="1"/>
</dbReference>
<dbReference type="Pfam" id="PF14559">
    <property type="entry name" value="TPR_19"/>
    <property type="match status" value="1"/>
</dbReference>
<keyword evidence="1" id="KW-0802">TPR repeat</keyword>
<dbReference type="Gene3D" id="3.30.70.1230">
    <property type="entry name" value="Nucleotide cyclase"/>
    <property type="match status" value="1"/>
</dbReference>
<dbReference type="PROSITE" id="PS50005">
    <property type="entry name" value="TPR"/>
    <property type="match status" value="2"/>
</dbReference>
<accession>A0A559TIT1</accession>
<dbReference type="InterPro" id="IPR050697">
    <property type="entry name" value="Adenylyl/Guanylyl_Cyclase_3/4"/>
</dbReference>
<dbReference type="Gene3D" id="3.40.50.10070">
    <property type="entry name" value="TolB, N-terminal domain"/>
    <property type="match status" value="1"/>
</dbReference>
<feature type="domain" description="Guanylate cyclase" evidence="2">
    <location>
        <begin position="12"/>
        <end position="127"/>
    </location>
</feature>
<dbReference type="SMART" id="SM00028">
    <property type="entry name" value="TPR"/>
    <property type="match status" value="3"/>
</dbReference>
<evidence type="ECO:0000313" key="4">
    <source>
        <dbReference type="Proteomes" id="UP000319824"/>
    </source>
</evidence>
<feature type="repeat" description="TPR" evidence="1">
    <location>
        <begin position="418"/>
        <end position="451"/>
    </location>
</feature>
<gene>
    <name evidence="3" type="ORF">BCL32_2905</name>
</gene>
<evidence type="ECO:0000256" key="1">
    <source>
        <dbReference type="PROSITE-ProRule" id="PRU00339"/>
    </source>
</evidence>
<sequence>MDDPTVHRRLTAILAADVVTYSRLMGRDEEGTHAAWKSHRKELIDAKIAECEGRIVKLTGDGFLAEFPSVVNAVTCAATVQRGMLERNAGVPRRSRIELRMGINLGDVIVEGDDIFGDGVNVAVRLESIATPGGIAVSAAVRDNVGNRLDLRFEDMGEQTLKNIDRPVRAYGISLDFPPAPSGSDASQEEPWEIEKPSIAVLPFNNISGDSEQEYFSDGITEDIITDLSKISGLFVVARNTVYTYKGKPATVQQVSQDLRVNYILEGSVRKAGSRVRVTAQLVEGKGGGHLWADRYDRDLTDIFALQDEITHTIVDHLKVKLLPEEKKVIGQAPTGSFEAYAYYLRGRHFLHWHSKSHYVLAKRMFAMAVELDPRYARAYAGIADCDSFLFLHYNADVSIDGILAASAKALDLESGLAEAHASLGLALSLRERHPEAMAEFDQAIALDPNLFEAYYFYARACFTQGKLDEAARLFQRAAEIKPDDYQALLVLINVLRSLGREQEMKIAAREGVARAERELVLRPENARAAYLGALGLAALGELDRAKEWAGRALTIDPDDRLAKYNVACFYSLEGEHERAIGLLVELLPRATHETKRWVKYDSDLDPIRRHPHFLKVLELLD</sequence>
<dbReference type="Gene3D" id="1.25.40.10">
    <property type="entry name" value="Tetratricopeptide repeat domain"/>
    <property type="match status" value="1"/>
</dbReference>
<reference evidence="3 4" key="1">
    <citation type="submission" date="2019-06" db="EMBL/GenBank/DDBJ databases">
        <title>Pac Bio to generate improved reference genome sequences for organisms with transposon mutant libraries (support for FEBA project).</title>
        <authorList>
            <person name="Blow M."/>
        </authorList>
    </citation>
    <scope>NUCLEOTIDE SEQUENCE [LARGE SCALE GENOMIC DNA]</scope>
    <source>
        <strain evidence="3 4">USDA 1844</strain>
    </source>
</reference>
<evidence type="ECO:0000313" key="3">
    <source>
        <dbReference type="EMBL" id="TVZ74513.1"/>
    </source>
</evidence>
<dbReference type="EMBL" id="VISO01000002">
    <property type="protein sequence ID" value="TVZ74513.1"/>
    <property type="molecule type" value="Genomic_DNA"/>
</dbReference>
<dbReference type="SUPFAM" id="SSF48452">
    <property type="entry name" value="TPR-like"/>
    <property type="match status" value="1"/>
</dbReference>
<evidence type="ECO:0000259" key="2">
    <source>
        <dbReference type="PROSITE" id="PS50125"/>
    </source>
</evidence>
<dbReference type="InterPro" id="IPR001054">
    <property type="entry name" value="A/G_cyclase"/>
</dbReference>
<dbReference type="PANTHER" id="PTHR43081">
    <property type="entry name" value="ADENYLATE CYCLASE, TERMINAL-DIFFERENTIATION SPECIFIC-RELATED"/>
    <property type="match status" value="1"/>
</dbReference>
<dbReference type="PANTHER" id="PTHR43081:SF19">
    <property type="entry name" value="PH-SENSITIVE ADENYLATE CYCLASE RV1264"/>
    <property type="match status" value="1"/>
</dbReference>
<dbReference type="GO" id="GO:0004016">
    <property type="term" value="F:adenylate cyclase activity"/>
    <property type="evidence" value="ECO:0007669"/>
    <property type="project" value="UniProtKB-ARBA"/>
</dbReference>
<proteinExistence type="predicted"/>
<dbReference type="Pfam" id="PF00211">
    <property type="entry name" value="Guanylate_cyc"/>
    <property type="match status" value="1"/>
</dbReference>
<comment type="caution">
    <text evidence="3">The sequence shown here is derived from an EMBL/GenBank/DDBJ whole genome shotgun (WGS) entry which is preliminary data.</text>
</comment>
<protein>
    <submittedName>
        <fullName evidence="3">Adenylate cyclase</fullName>
    </submittedName>
</protein>
<dbReference type="SUPFAM" id="SSF55073">
    <property type="entry name" value="Nucleotide cyclase"/>
    <property type="match status" value="1"/>
</dbReference>
<dbReference type="InterPro" id="IPR029787">
    <property type="entry name" value="Nucleotide_cyclase"/>
</dbReference>
<dbReference type="InterPro" id="IPR019734">
    <property type="entry name" value="TPR_rpt"/>
</dbReference>
<dbReference type="GO" id="GO:0035556">
    <property type="term" value="P:intracellular signal transduction"/>
    <property type="evidence" value="ECO:0007669"/>
    <property type="project" value="InterPro"/>
</dbReference>
<dbReference type="GO" id="GO:0006171">
    <property type="term" value="P:cAMP biosynthetic process"/>
    <property type="evidence" value="ECO:0007669"/>
    <property type="project" value="TreeGrafter"/>
</dbReference>
<organism evidence="3 4">
    <name type="scientific">Rhizobium mongolense USDA 1844</name>
    <dbReference type="NCBI Taxonomy" id="1079460"/>
    <lineage>
        <taxon>Bacteria</taxon>
        <taxon>Pseudomonadati</taxon>
        <taxon>Pseudomonadota</taxon>
        <taxon>Alphaproteobacteria</taxon>
        <taxon>Hyphomicrobiales</taxon>
        <taxon>Rhizobiaceae</taxon>
        <taxon>Rhizobium/Agrobacterium group</taxon>
        <taxon>Rhizobium</taxon>
    </lineage>
</organism>
<dbReference type="Proteomes" id="UP000319824">
    <property type="component" value="Unassembled WGS sequence"/>
</dbReference>
<dbReference type="RefSeq" id="WP_022716826.1">
    <property type="nucleotide sequence ID" value="NZ_ATTQ01000011.1"/>
</dbReference>